<gene>
    <name evidence="3" type="ORF">TRITD_3Bv1G251980</name>
</gene>
<evidence type="ECO:0000313" key="4">
    <source>
        <dbReference type="Proteomes" id="UP000324705"/>
    </source>
</evidence>
<protein>
    <recommendedName>
        <fullName evidence="2">KIB1-4 beta-propeller domain-containing protein</fullName>
    </recommendedName>
</protein>
<dbReference type="AlphaFoldDB" id="A0A9R1QWE0"/>
<feature type="domain" description="KIB1-4 beta-propeller" evidence="2">
    <location>
        <begin position="103"/>
        <end position="328"/>
    </location>
</feature>
<proteinExistence type="predicted"/>
<dbReference type="PANTHER" id="PTHR33165">
    <property type="entry name" value="F-BOX DOMAIN CONTAINING PROTEIN-LIKE-RELATED"/>
    <property type="match status" value="1"/>
</dbReference>
<organism evidence="3 4">
    <name type="scientific">Triticum turgidum subsp. durum</name>
    <name type="common">Durum wheat</name>
    <name type="synonym">Triticum durum</name>
    <dbReference type="NCBI Taxonomy" id="4567"/>
    <lineage>
        <taxon>Eukaryota</taxon>
        <taxon>Viridiplantae</taxon>
        <taxon>Streptophyta</taxon>
        <taxon>Embryophyta</taxon>
        <taxon>Tracheophyta</taxon>
        <taxon>Spermatophyta</taxon>
        <taxon>Magnoliopsida</taxon>
        <taxon>Liliopsida</taxon>
        <taxon>Poales</taxon>
        <taxon>Poaceae</taxon>
        <taxon>BOP clade</taxon>
        <taxon>Pooideae</taxon>
        <taxon>Triticodae</taxon>
        <taxon>Triticeae</taxon>
        <taxon>Triticinae</taxon>
        <taxon>Triticum</taxon>
    </lineage>
</organism>
<dbReference type="Proteomes" id="UP000324705">
    <property type="component" value="Chromosome 3B"/>
</dbReference>
<dbReference type="EMBL" id="LT934116">
    <property type="protein sequence ID" value="VAH84600.1"/>
    <property type="molecule type" value="Genomic_DNA"/>
</dbReference>
<evidence type="ECO:0000259" key="2">
    <source>
        <dbReference type="Pfam" id="PF03478"/>
    </source>
</evidence>
<dbReference type="Pfam" id="PF03478">
    <property type="entry name" value="Beta-prop_KIB1-4"/>
    <property type="match status" value="1"/>
</dbReference>
<accession>A0A9R1QWE0</accession>
<evidence type="ECO:0000256" key="1">
    <source>
        <dbReference type="SAM" id="MobiDB-lite"/>
    </source>
</evidence>
<evidence type="ECO:0000313" key="3">
    <source>
        <dbReference type="EMBL" id="VAH84600.1"/>
    </source>
</evidence>
<name>A0A9R1QWE0_TRITD</name>
<dbReference type="PANTHER" id="PTHR33165:SF93">
    <property type="entry name" value="GENOME ASSEMBLY, CHROMOSOME: II"/>
    <property type="match status" value="1"/>
</dbReference>
<dbReference type="InterPro" id="IPR005174">
    <property type="entry name" value="KIB1-4_b-propeller"/>
</dbReference>
<keyword evidence="4" id="KW-1185">Reference proteome</keyword>
<feature type="region of interest" description="Disordered" evidence="1">
    <location>
        <begin position="1"/>
        <end position="24"/>
    </location>
</feature>
<dbReference type="Gramene" id="TRITD3Bv1G251980.2">
    <property type="protein sequence ID" value="TRITD3Bv1G251980.2"/>
    <property type="gene ID" value="TRITD3Bv1G251980"/>
</dbReference>
<reference evidence="3 4" key="1">
    <citation type="submission" date="2017-09" db="EMBL/GenBank/DDBJ databases">
        <authorList>
            <consortium name="International Durum Wheat Genome Sequencing Consortium (IDWGSC)"/>
            <person name="Milanesi L."/>
        </authorList>
    </citation>
    <scope>NUCLEOTIDE SEQUENCE [LARGE SCALE GENOMIC DNA]</scope>
    <source>
        <strain evidence="4">cv. Svevo</strain>
    </source>
</reference>
<sequence>MAASVPPPAKRRKEDPTPSPLLPAAGWSALPPDLVRRVADSLLATKYLDCYMDYRAVCSGWRAATDDPRSDATDPRFRPRRWIVLDEVFPSQGKMLLLNTDSGRFLHRELPLLNDHHIVATTRNGYLVLADKSPPHAASVLNPLTGVVIRFVAPVPSEVGSAAVVFFDHASLALTLFCDSSHNIYTACRDKIGFFVQEVPGPEAYYDILRKALLLDGVYADMFDESTFEGVVDDLCSLLHEVVMFFSGGLPDVNDLKWFPLLGLDSHMLLVVSTKGSTFVFKKDIKIGKLVALDNINNYAIFIGHQRCLAIDVDKFPGIEANCVYYTKILGLSAHICKCNIKDRKVERISEAAEFVKQGKQFVLVVDRPFTIIHLLSSYTINIPESQLALQQIP</sequence>